<dbReference type="SUPFAM" id="SSF49464">
    <property type="entry name" value="Carboxypeptidase regulatory domain-like"/>
    <property type="match status" value="1"/>
</dbReference>
<keyword evidence="1" id="KW-0378">Hydrolase</keyword>
<evidence type="ECO:0000313" key="1">
    <source>
        <dbReference type="EMBL" id="RAI85740.1"/>
    </source>
</evidence>
<dbReference type="InterPro" id="IPR008969">
    <property type="entry name" value="CarboxyPept-like_regulatory"/>
</dbReference>
<dbReference type="AlphaFoldDB" id="A0A327P0I7"/>
<keyword evidence="1" id="KW-0645">Protease</keyword>
<dbReference type="Proteomes" id="UP000249610">
    <property type="component" value="Unassembled WGS sequence"/>
</dbReference>
<reference evidence="1 2" key="1">
    <citation type="submission" date="2018-06" db="EMBL/GenBank/DDBJ databases">
        <title>Genomic Encyclopedia of Archaeal and Bacterial Type Strains, Phase II (KMG-II): from individual species to whole genera.</title>
        <authorList>
            <person name="Goeker M."/>
        </authorList>
    </citation>
    <scope>NUCLEOTIDE SEQUENCE [LARGE SCALE GENOMIC DNA]</scope>
    <source>
        <strain evidence="1 2">DSM 23446</strain>
    </source>
</reference>
<dbReference type="RefSeq" id="WP_111612843.1">
    <property type="nucleotide sequence ID" value="NZ_QLLK01000012.1"/>
</dbReference>
<keyword evidence="1" id="KW-0121">Carboxypeptidase</keyword>
<protein>
    <submittedName>
        <fullName evidence="1">Carboxypeptidase-like protein</fullName>
    </submittedName>
</protein>
<dbReference type="Pfam" id="PF13715">
    <property type="entry name" value="CarbopepD_reg_2"/>
    <property type="match status" value="1"/>
</dbReference>
<dbReference type="EMBL" id="QLLK01000012">
    <property type="protein sequence ID" value="RAI85740.1"/>
    <property type="molecule type" value="Genomic_DNA"/>
</dbReference>
<accession>A0A327P0I7</accession>
<gene>
    <name evidence="1" type="ORF">LV83_03516</name>
</gene>
<dbReference type="OrthoDB" id="824464at2"/>
<evidence type="ECO:0000313" key="2">
    <source>
        <dbReference type="Proteomes" id="UP000249610"/>
    </source>
</evidence>
<comment type="caution">
    <text evidence="1">The sequence shown here is derived from an EMBL/GenBank/DDBJ whole genome shotgun (WGS) entry which is preliminary data.</text>
</comment>
<keyword evidence="2" id="KW-1185">Reference proteome</keyword>
<sequence>MREIFVWILLICLFVSPEIFGQSYSFSIRSYDTNNPIAYAHVQVEGTLNGAVSGVDGRCEIRIQPENSGGRLIISFIGFQAAIIPISELNSSQTNQILLKESEIQLDEFNVIDIGISPQEFLRNTIDLADITFYTKDYIGLATYEEEVIEDEETTFAYAMDILMEAQGFRSAKGKNKHIRNDKAYLIKVNELKGNQKYSLITVAEMVHFTFPFGKPEGDDTYFIQFLTLKNTLEKALFIDSKMVFTGEWFFEDLYAIGEETFVKVTKESDGYKVSFDIDRNTNHIRSIEVVSPYKEEGNLMQSYTRGNVSFRVDYFKIEGRSYLKSVEIIKQSSIKSDSVNLTKQNRGKLVFHRLVDEKPDKKMEIDEQFIRERIYK</sequence>
<dbReference type="GO" id="GO:0004180">
    <property type="term" value="F:carboxypeptidase activity"/>
    <property type="evidence" value="ECO:0007669"/>
    <property type="project" value="UniProtKB-KW"/>
</dbReference>
<name>A0A327P0I7_9BACT</name>
<organism evidence="1 2">
    <name type="scientific">Algoriphagus yeomjeoni</name>
    <dbReference type="NCBI Taxonomy" id="291403"/>
    <lineage>
        <taxon>Bacteria</taxon>
        <taxon>Pseudomonadati</taxon>
        <taxon>Bacteroidota</taxon>
        <taxon>Cytophagia</taxon>
        <taxon>Cytophagales</taxon>
        <taxon>Cyclobacteriaceae</taxon>
        <taxon>Algoriphagus</taxon>
    </lineage>
</organism>
<proteinExistence type="predicted"/>